<keyword evidence="5 12" id="KW-0732">Signal</keyword>
<sequence>MTDIKILFLFLIGDVGFIFVNGQPVNCSTEERCNCTLGTTYLIADCSGLLLQKTPNFTENVTIIDLGFNRIQTFPTNLPPHVTHLNLTGNSQLKDIKKNDLNRYKQLQHLVVSYCYLSRIEKGAFERNENIEYLDISNNPKLTLSVLNNITTDLQSSKIKTLLLDKLECTYGVSVAFLSVYVEHLSNTTLETLSVASNRISYFEHKVFDVLPKTLREINVGDNDLGYGLYLYVLSNLRGVQIINATFQNSFHLKRRLQDSCLEPWNSETNEEPLQGEKGSQSSSKISSPFAIRESAKSGHYKGSFLTFFIPPSLERFYFHDNMYKMEIKRYQFNTTDGSRKLTHLFLQNNIFYKLTGPLIGFQGVQFLDLSNNLCTDISIHFFQEFYGLLNLNLSKNMLSTCIENDLEGKIFKRLKKLKVLDLSFNRIRNLPYSIFKNMEELTNLYIKSNSLETFSIAIDHMPNLSFIDLSNNRIAYFDASMQTSLQGITENQRIQINLMKNPLQCTCKTLTFIKWLQTYQAHILDFKRYNCISSNSSILKFHDSKRIISSLEYLCATYITLIVVETLLLIIFLSLTIAGILNRYKWRLRHLFYIAKRRHVEVQHLQTIKSDTYRYDAFVSYADEDKDFILQKLDFLEEKSNLRLCLHSRDFIPGTDIADNIVNAIHQSRRTLCVLSSHFFDSYWCMYELNMARMESIYSRKGSSILCLVVLNKTVFQNIPLKVVDLFENQTYVEYYEYENNDTPFWNKMCQILQS</sequence>
<dbReference type="KEGG" id="cvn:111131569"/>
<dbReference type="InterPro" id="IPR032675">
    <property type="entry name" value="LRR_dom_sf"/>
</dbReference>
<dbReference type="Proteomes" id="UP000694844">
    <property type="component" value="Chromosome 4"/>
</dbReference>
<keyword evidence="10" id="KW-0325">Glycoprotein</keyword>
<comment type="similarity">
    <text evidence="2">Belongs to the Toll-like receptor family.</text>
</comment>
<dbReference type="GO" id="GO:0006955">
    <property type="term" value="P:immune response"/>
    <property type="evidence" value="ECO:0007669"/>
    <property type="project" value="InterPro"/>
</dbReference>
<evidence type="ECO:0000256" key="3">
    <source>
        <dbReference type="ARBA" id="ARBA00022614"/>
    </source>
</evidence>
<evidence type="ECO:0000256" key="12">
    <source>
        <dbReference type="SAM" id="SignalP"/>
    </source>
</evidence>
<dbReference type="GO" id="GO:0005886">
    <property type="term" value="C:plasma membrane"/>
    <property type="evidence" value="ECO:0007669"/>
    <property type="project" value="TreeGrafter"/>
</dbReference>
<dbReference type="PANTHER" id="PTHR24365:SF541">
    <property type="entry name" value="PROTEIN TOLL-RELATED"/>
    <property type="match status" value="1"/>
</dbReference>
<feature type="domain" description="TIR" evidence="13">
    <location>
        <begin position="614"/>
        <end position="754"/>
    </location>
</feature>
<dbReference type="Pfam" id="PF13516">
    <property type="entry name" value="LRR_6"/>
    <property type="match status" value="1"/>
</dbReference>
<dbReference type="Pfam" id="PF01582">
    <property type="entry name" value="TIR"/>
    <property type="match status" value="1"/>
</dbReference>
<evidence type="ECO:0000256" key="9">
    <source>
        <dbReference type="ARBA" id="ARBA00023170"/>
    </source>
</evidence>
<keyword evidence="4 11" id="KW-0812">Transmembrane</keyword>
<evidence type="ECO:0000256" key="4">
    <source>
        <dbReference type="ARBA" id="ARBA00022692"/>
    </source>
</evidence>
<keyword evidence="3" id="KW-0433">Leucine-rich repeat</keyword>
<dbReference type="Gene3D" id="3.40.50.10140">
    <property type="entry name" value="Toll/interleukin-1 receptor homology (TIR) domain"/>
    <property type="match status" value="1"/>
</dbReference>
<dbReference type="SMART" id="SM00369">
    <property type="entry name" value="LRR_TYP"/>
    <property type="match status" value="5"/>
</dbReference>
<evidence type="ECO:0000256" key="5">
    <source>
        <dbReference type="ARBA" id="ARBA00022729"/>
    </source>
</evidence>
<keyword evidence="9" id="KW-0675">Receptor</keyword>
<dbReference type="SUPFAM" id="SSF52058">
    <property type="entry name" value="L domain-like"/>
    <property type="match status" value="1"/>
</dbReference>
<evidence type="ECO:0000313" key="14">
    <source>
        <dbReference type="Proteomes" id="UP000694844"/>
    </source>
</evidence>
<dbReference type="PRINTS" id="PR01537">
    <property type="entry name" value="INTRLKN1R1F"/>
</dbReference>
<dbReference type="InterPro" id="IPR000157">
    <property type="entry name" value="TIR_dom"/>
</dbReference>
<dbReference type="RefSeq" id="XP_022334875.1">
    <property type="nucleotide sequence ID" value="XM_022479167.1"/>
</dbReference>
<dbReference type="OrthoDB" id="6122780at2759"/>
<dbReference type="PIRSF" id="PIRSF037595">
    <property type="entry name" value="Toll-like_receptor"/>
    <property type="match status" value="1"/>
</dbReference>
<evidence type="ECO:0000256" key="7">
    <source>
        <dbReference type="ARBA" id="ARBA00022989"/>
    </source>
</evidence>
<evidence type="ECO:0000313" key="15">
    <source>
        <dbReference type="RefSeq" id="XP_022334875.1"/>
    </source>
</evidence>
<dbReference type="SMART" id="SM00255">
    <property type="entry name" value="TIR"/>
    <property type="match status" value="1"/>
</dbReference>
<keyword evidence="7 11" id="KW-1133">Transmembrane helix</keyword>
<evidence type="ECO:0000256" key="8">
    <source>
        <dbReference type="ARBA" id="ARBA00023136"/>
    </source>
</evidence>
<dbReference type="GO" id="GO:0004888">
    <property type="term" value="F:transmembrane signaling receptor activity"/>
    <property type="evidence" value="ECO:0007669"/>
    <property type="project" value="InterPro"/>
</dbReference>
<comment type="subcellular location">
    <subcellularLocation>
        <location evidence="1">Membrane</location>
        <topology evidence="1">Single-pass type I membrane protein</topology>
    </subcellularLocation>
</comment>
<dbReference type="InterPro" id="IPR001611">
    <property type="entry name" value="Leu-rich_rpt"/>
</dbReference>
<evidence type="ECO:0000256" key="1">
    <source>
        <dbReference type="ARBA" id="ARBA00004479"/>
    </source>
</evidence>
<evidence type="ECO:0000256" key="2">
    <source>
        <dbReference type="ARBA" id="ARBA00009634"/>
    </source>
</evidence>
<keyword evidence="6" id="KW-0677">Repeat</keyword>
<name>A0A8B8E3T7_CRAVI</name>
<protein>
    <submittedName>
        <fullName evidence="15">Toll-like receptor 6</fullName>
    </submittedName>
</protein>
<evidence type="ECO:0000256" key="6">
    <source>
        <dbReference type="ARBA" id="ARBA00022737"/>
    </source>
</evidence>
<accession>A0A8B8E3T7</accession>
<dbReference type="InterPro" id="IPR017241">
    <property type="entry name" value="Toll-like_receptor"/>
</dbReference>
<proteinExistence type="inferred from homology"/>
<dbReference type="SMART" id="SM00365">
    <property type="entry name" value="LRR_SD22"/>
    <property type="match status" value="4"/>
</dbReference>
<organism evidence="14 15">
    <name type="scientific">Crassostrea virginica</name>
    <name type="common">Eastern oyster</name>
    <dbReference type="NCBI Taxonomy" id="6565"/>
    <lineage>
        <taxon>Eukaryota</taxon>
        <taxon>Metazoa</taxon>
        <taxon>Spiralia</taxon>
        <taxon>Lophotrochozoa</taxon>
        <taxon>Mollusca</taxon>
        <taxon>Bivalvia</taxon>
        <taxon>Autobranchia</taxon>
        <taxon>Pteriomorphia</taxon>
        <taxon>Ostreida</taxon>
        <taxon>Ostreoidea</taxon>
        <taxon>Ostreidae</taxon>
        <taxon>Crassostrea</taxon>
    </lineage>
</organism>
<feature type="chain" id="PRO_5034966736" evidence="12">
    <location>
        <begin position="23"/>
        <end position="756"/>
    </location>
</feature>
<keyword evidence="14" id="KW-1185">Reference proteome</keyword>
<feature type="transmembrane region" description="Helical" evidence="11">
    <location>
        <begin position="559"/>
        <end position="582"/>
    </location>
</feature>
<keyword evidence="8 11" id="KW-0472">Membrane</keyword>
<gene>
    <name evidence="15" type="primary">LOC111131569</name>
</gene>
<dbReference type="PROSITE" id="PS51450">
    <property type="entry name" value="LRR"/>
    <property type="match status" value="1"/>
</dbReference>
<dbReference type="InterPro" id="IPR035897">
    <property type="entry name" value="Toll_tir_struct_dom_sf"/>
</dbReference>
<dbReference type="PANTHER" id="PTHR24365">
    <property type="entry name" value="TOLL-LIKE RECEPTOR"/>
    <property type="match status" value="1"/>
</dbReference>
<dbReference type="SUPFAM" id="SSF52200">
    <property type="entry name" value="Toll/Interleukin receptor TIR domain"/>
    <property type="match status" value="1"/>
</dbReference>
<dbReference type="Pfam" id="PF13855">
    <property type="entry name" value="LRR_8"/>
    <property type="match status" value="2"/>
</dbReference>
<evidence type="ECO:0000259" key="13">
    <source>
        <dbReference type="PROSITE" id="PS50104"/>
    </source>
</evidence>
<feature type="signal peptide" evidence="12">
    <location>
        <begin position="1"/>
        <end position="22"/>
    </location>
</feature>
<reference evidence="15" key="1">
    <citation type="submission" date="2025-08" db="UniProtKB">
        <authorList>
            <consortium name="RefSeq"/>
        </authorList>
    </citation>
    <scope>IDENTIFICATION</scope>
    <source>
        <tissue evidence="15">Whole sample</tissue>
    </source>
</reference>
<dbReference type="GO" id="GO:0002224">
    <property type="term" value="P:toll-like receptor signaling pathway"/>
    <property type="evidence" value="ECO:0007669"/>
    <property type="project" value="InterPro"/>
</dbReference>
<evidence type="ECO:0000256" key="10">
    <source>
        <dbReference type="ARBA" id="ARBA00023180"/>
    </source>
</evidence>
<evidence type="ECO:0000256" key="11">
    <source>
        <dbReference type="SAM" id="Phobius"/>
    </source>
</evidence>
<dbReference type="GeneID" id="111131569"/>
<dbReference type="AlphaFoldDB" id="A0A8B8E3T7"/>
<dbReference type="InterPro" id="IPR003591">
    <property type="entry name" value="Leu-rich_rpt_typical-subtyp"/>
</dbReference>
<dbReference type="Gene3D" id="3.80.10.10">
    <property type="entry name" value="Ribonuclease Inhibitor"/>
    <property type="match status" value="2"/>
</dbReference>
<dbReference type="PROSITE" id="PS50104">
    <property type="entry name" value="TIR"/>
    <property type="match status" value="1"/>
</dbReference>